<dbReference type="HOGENOM" id="CLU_120108_0_0_1"/>
<protein>
    <recommendedName>
        <fullName evidence="3">C2H2-type domain-containing protein</fullName>
    </recommendedName>
</protein>
<reference evidence="1 2" key="1">
    <citation type="submission" date="2014-04" db="EMBL/GenBank/DDBJ databases">
        <authorList>
            <consortium name="DOE Joint Genome Institute"/>
            <person name="Kuo A."/>
            <person name="Kohler A."/>
            <person name="Jargeat P."/>
            <person name="Nagy L.G."/>
            <person name="Floudas D."/>
            <person name="Copeland A."/>
            <person name="Barry K.W."/>
            <person name="Cichocki N."/>
            <person name="Veneault-Fourrey C."/>
            <person name="LaButti K."/>
            <person name="Lindquist E.A."/>
            <person name="Lipzen A."/>
            <person name="Lundell T."/>
            <person name="Morin E."/>
            <person name="Murat C."/>
            <person name="Sun H."/>
            <person name="Tunlid A."/>
            <person name="Henrissat B."/>
            <person name="Grigoriev I.V."/>
            <person name="Hibbett D.S."/>
            <person name="Martin F."/>
            <person name="Nordberg H.P."/>
            <person name="Cantor M.N."/>
            <person name="Hua S.X."/>
        </authorList>
    </citation>
    <scope>NUCLEOTIDE SEQUENCE [LARGE SCALE GENOMIC DNA]</scope>
    <source>
        <strain evidence="1 2">Ve08.2h10</strain>
    </source>
</reference>
<dbReference type="EMBL" id="KN827838">
    <property type="protein sequence ID" value="KIK75822.1"/>
    <property type="molecule type" value="Genomic_DNA"/>
</dbReference>
<dbReference type="InParanoid" id="A0A0D0BX35"/>
<dbReference type="AlphaFoldDB" id="A0A0D0BX35"/>
<name>A0A0D0BX35_9AGAM</name>
<proteinExistence type="predicted"/>
<sequence length="164" mass="17939">MSTALHALACSFHGCLQPVKQDKEGWDLICHCWNYHIQAVPFQFGGRKLCFTNKDGKLLFPILDCGMAFSRRDWATEHVKTNHGLGPDEPCFVLLDQAGKVKCMIGFPTNPMDALAGSWAHTGNVANCKGSGSGSGSEHLKHPAGMVVHDKNYNRAVIAQTTRD</sequence>
<keyword evidence="2" id="KW-1185">Reference proteome</keyword>
<evidence type="ECO:0000313" key="2">
    <source>
        <dbReference type="Proteomes" id="UP000054538"/>
    </source>
</evidence>
<organism evidence="1 2">
    <name type="scientific">Paxillus rubicundulus Ve08.2h10</name>
    <dbReference type="NCBI Taxonomy" id="930991"/>
    <lineage>
        <taxon>Eukaryota</taxon>
        <taxon>Fungi</taxon>
        <taxon>Dikarya</taxon>
        <taxon>Basidiomycota</taxon>
        <taxon>Agaricomycotina</taxon>
        <taxon>Agaricomycetes</taxon>
        <taxon>Agaricomycetidae</taxon>
        <taxon>Boletales</taxon>
        <taxon>Paxilineae</taxon>
        <taxon>Paxillaceae</taxon>
        <taxon>Paxillus</taxon>
    </lineage>
</organism>
<reference evidence="2" key="2">
    <citation type="submission" date="2015-01" db="EMBL/GenBank/DDBJ databases">
        <title>Evolutionary Origins and Diversification of the Mycorrhizal Mutualists.</title>
        <authorList>
            <consortium name="DOE Joint Genome Institute"/>
            <consortium name="Mycorrhizal Genomics Consortium"/>
            <person name="Kohler A."/>
            <person name="Kuo A."/>
            <person name="Nagy L.G."/>
            <person name="Floudas D."/>
            <person name="Copeland A."/>
            <person name="Barry K.W."/>
            <person name="Cichocki N."/>
            <person name="Veneault-Fourrey C."/>
            <person name="LaButti K."/>
            <person name="Lindquist E.A."/>
            <person name="Lipzen A."/>
            <person name="Lundell T."/>
            <person name="Morin E."/>
            <person name="Murat C."/>
            <person name="Riley R."/>
            <person name="Ohm R."/>
            <person name="Sun H."/>
            <person name="Tunlid A."/>
            <person name="Henrissat B."/>
            <person name="Grigoriev I.V."/>
            <person name="Hibbett D.S."/>
            <person name="Martin F."/>
        </authorList>
    </citation>
    <scope>NUCLEOTIDE SEQUENCE [LARGE SCALE GENOMIC DNA]</scope>
    <source>
        <strain evidence="2">Ve08.2h10</strain>
    </source>
</reference>
<evidence type="ECO:0008006" key="3">
    <source>
        <dbReference type="Google" id="ProtNLM"/>
    </source>
</evidence>
<gene>
    <name evidence="1" type="ORF">PAXRUDRAFT_18652</name>
</gene>
<dbReference type="Proteomes" id="UP000054538">
    <property type="component" value="Unassembled WGS sequence"/>
</dbReference>
<evidence type="ECO:0000313" key="1">
    <source>
        <dbReference type="EMBL" id="KIK75822.1"/>
    </source>
</evidence>
<accession>A0A0D0BX35</accession>